<evidence type="ECO:0000313" key="11">
    <source>
        <dbReference type="RefSeq" id="XP_027076262.1"/>
    </source>
</evidence>
<name>A0A6P6TE71_COFAR</name>
<dbReference type="GO" id="GO:0007095">
    <property type="term" value="P:mitotic G2 DNA damage checkpoint signaling"/>
    <property type="evidence" value="ECO:0007669"/>
    <property type="project" value="InterPro"/>
</dbReference>
<dbReference type="FunFam" id="2.60.200.20:FF:000017">
    <property type="entry name" value="Nibrin"/>
    <property type="match status" value="1"/>
</dbReference>
<evidence type="ECO:0000259" key="9">
    <source>
        <dbReference type="PROSITE" id="PS50006"/>
    </source>
</evidence>
<reference evidence="10" key="1">
    <citation type="journal article" date="2025" name="Foods">
        <title>Unveiling the Microbial Signatures of Arabica Coffee Cherries: Insights into Ripeness Specific Diversity, Functional Traits, and Implications for Quality and Safety.</title>
        <authorList>
            <consortium name="RefSeq"/>
            <person name="Tenea G.N."/>
            <person name="Cifuentes V."/>
            <person name="Reyes P."/>
            <person name="Cevallos-Vallejos M."/>
        </authorList>
    </citation>
    <scope>NUCLEOTIDE SEQUENCE [LARGE SCALE GENOMIC DNA]</scope>
</reference>
<comment type="similarity">
    <text evidence="8">Belongs to the Nibrin family.</text>
</comment>
<dbReference type="SMART" id="SM00240">
    <property type="entry name" value="FHA"/>
    <property type="match status" value="1"/>
</dbReference>
<feature type="domain" description="FHA" evidence="9">
    <location>
        <begin position="25"/>
        <end position="83"/>
    </location>
</feature>
<accession>A0A6P6TE71</accession>
<dbReference type="OrthoDB" id="552194at2759"/>
<dbReference type="GO" id="GO:0030870">
    <property type="term" value="C:Mre11 complex"/>
    <property type="evidence" value="ECO:0007669"/>
    <property type="project" value="InterPro"/>
</dbReference>
<dbReference type="InterPro" id="IPR000253">
    <property type="entry name" value="FHA_dom"/>
</dbReference>
<evidence type="ECO:0000256" key="8">
    <source>
        <dbReference type="ARBA" id="ARBA00044757"/>
    </source>
</evidence>
<proteinExistence type="inferred from homology"/>
<keyword evidence="3" id="KW-0158">Chromosome</keyword>
<keyword evidence="5" id="KW-0234">DNA repair</keyword>
<dbReference type="Pfam" id="PF00533">
    <property type="entry name" value="BRCT"/>
    <property type="match status" value="1"/>
</dbReference>
<evidence type="ECO:0000256" key="2">
    <source>
        <dbReference type="ARBA" id="ARBA00004286"/>
    </source>
</evidence>
<comment type="subcellular location">
    <subcellularLocation>
        <location evidence="2">Chromosome</location>
    </subcellularLocation>
    <subcellularLocation>
        <location evidence="1">Nucleus</location>
    </subcellularLocation>
</comment>
<evidence type="ECO:0000256" key="7">
    <source>
        <dbReference type="ARBA" id="ARBA00023306"/>
    </source>
</evidence>
<evidence type="ECO:0000256" key="4">
    <source>
        <dbReference type="ARBA" id="ARBA00022763"/>
    </source>
</evidence>
<dbReference type="GO" id="GO:0005694">
    <property type="term" value="C:chromosome"/>
    <property type="evidence" value="ECO:0007669"/>
    <property type="project" value="UniProtKB-SubCell"/>
</dbReference>
<dbReference type="PANTHER" id="PTHR12162">
    <property type="entry name" value="NIBRIN-RELATED"/>
    <property type="match status" value="1"/>
</dbReference>
<dbReference type="Gene3D" id="2.60.200.20">
    <property type="match status" value="1"/>
</dbReference>
<dbReference type="GO" id="GO:0000724">
    <property type="term" value="P:double-strand break repair via homologous recombination"/>
    <property type="evidence" value="ECO:0007669"/>
    <property type="project" value="TreeGrafter"/>
</dbReference>
<keyword evidence="10" id="KW-1185">Reference proteome</keyword>
<dbReference type="Proteomes" id="UP001652660">
    <property type="component" value="Chromosome 7c"/>
</dbReference>
<keyword evidence="6" id="KW-0539">Nucleus</keyword>
<dbReference type="GO" id="GO:0003684">
    <property type="term" value="F:damaged DNA binding"/>
    <property type="evidence" value="ECO:0007669"/>
    <property type="project" value="TreeGrafter"/>
</dbReference>
<organism evidence="10 11">
    <name type="scientific">Coffea arabica</name>
    <name type="common">Arabian coffee</name>
    <dbReference type="NCBI Taxonomy" id="13443"/>
    <lineage>
        <taxon>Eukaryota</taxon>
        <taxon>Viridiplantae</taxon>
        <taxon>Streptophyta</taxon>
        <taxon>Embryophyta</taxon>
        <taxon>Tracheophyta</taxon>
        <taxon>Spermatophyta</taxon>
        <taxon>Magnoliopsida</taxon>
        <taxon>eudicotyledons</taxon>
        <taxon>Gunneridae</taxon>
        <taxon>Pentapetalae</taxon>
        <taxon>asterids</taxon>
        <taxon>lamiids</taxon>
        <taxon>Gentianales</taxon>
        <taxon>Rubiaceae</taxon>
        <taxon>Ixoroideae</taxon>
        <taxon>Gardenieae complex</taxon>
        <taxon>Bertiereae - Coffeeae clade</taxon>
        <taxon>Coffeeae</taxon>
        <taxon>Coffea</taxon>
    </lineage>
</organism>
<sequence length="571" mass="63776">MVWGLFPVDPLPGEDRYYFFSKGTYKVGRKGCDIIINKDKGVSRIHAEIVIDEMVCFDNPQRQSSDISSKVRIRDCSKYGTFVKKNLGSKEKVHEFPEKETMLKDGDLVSFGTGNATYRFGYVPFIILYCCSKDLQVREPLRQKILSIGAFVAQEWSLKCTHVLIDDLVPLKEELIDAIVAKKPFISFDWIEFIAGKNICTEIPSYLSYSPTLLLEEASVRVADPQSRENCLNGYTFLLESRNKYRHKDKLQPLLEVGGAKVASLEGFCIDSQVLEEEGIRHVVRVIPTGATSSSNGSQSIRSLPSVNEMDLISVVLSGHLDPFIIVSPPVLVTSSCSTDETVVAESDEEVETATAVHTSTAVYSVESSEHDSKEMTDLHMIESTQHDSGEETAINVIESTETDRKGNITLASVNAIEHEIKEEIPCNNVSIKWSEGASFTGLRNRDGRTGSRLEKVEESECGNVDVIYSQDLIVRDSLSASVHSSTNDAVINFKCFRKRETPSGNSFSSLIPFSKDPYKESDYGNEEVAEYLKEEKKRKQMEALAEDLFKYEVGRRRNAAGSRTGLFAYT</sequence>
<keyword evidence="7" id="KW-0131">Cell cycle</keyword>
<dbReference type="CDD" id="cd00027">
    <property type="entry name" value="BRCT"/>
    <property type="match status" value="1"/>
</dbReference>
<dbReference type="AlphaFoldDB" id="A0A6P6TE71"/>
<reference evidence="11" key="2">
    <citation type="submission" date="2025-08" db="UniProtKB">
        <authorList>
            <consortium name="RefSeq"/>
        </authorList>
    </citation>
    <scope>IDENTIFICATION</scope>
    <source>
        <tissue evidence="11">Leaves</tissue>
    </source>
</reference>
<protein>
    <submittedName>
        <fullName evidence="11">Nibrin homolog isoform X1</fullName>
    </submittedName>
</protein>
<dbReference type="GeneID" id="113700041"/>
<dbReference type="PANTHER" id="PTHR12162:SF0">
    <property type="entry name" value="NIBRIN"/>
    <property type="match status" value="1"/>
</dbReference>
<evidence type="ECO:0000256" key="3">
    <source>
        <dbReference type="ARBA" id="ARBA00022454"/>
    </source>
</evidence>
<dbReference type="PROSITE" id="PS50006">
    <property type="entry name" value="FHA_DOMAIN"/>
    <property type="match status" value="1"/>
</dbReference>
<dbReference type="InterPro" id="IPR040227">
    <property type="entry name" value="Nibrin-rel"/>
</dbReference>
<evidence type="ECO:0000256" key="6">
    <source>
        <dbReference type="ARBA" id="ARBA00023242"/>
    </source>
</evidence>
<evidence type="ECO:0000313" key="10">
    <source>
        <dbReference type="Proteomes" id="UP001652660"/>
    </source>
</evidence>
<dbReference type="InterPro" id="IPR008984">
    <property type="entry name" value="SMAD_FHA_dom_sf"/>
</dbReference>
<dbReference type="RefSeq" id="XP_027076262.1">
    <property type="nucleotide sequence ID" value="XM_027220461.2"/>
</dbReference>
<keyword evidence="4" id="KW-0227">DNA damage</keyword>
<dbReference type="CDD" id="cd22667">
    <property type="entry name" value="FHA_NBN"/>
    <property type="match status" value="1"/>
</dbReference>
<dbReference type="InterPro" id="IPR036420">
    <property type="entry name" value="BRCT_dom_sf"/>
</dbReference>
<dbReference type="InterPro" id="IPR001357">
    <property type="entry name" value="BRCT_dom"/>
</dbReference>
<dbReference type="SUPFAM" id="SSF52113">
    <property type="entry name" value="BRCT domain"/>
    <property type="match status" value="1"/>
</dbReference>
<evidence type="ECO:0000256" key="5">
    <source>
        <dbReference type="ARBA" id="ARBA00023204"/>
    </source>
</evidence>
<evidence type="ECO:0000256" key="1">
    <source>
        <dbReference type="ARBA" id="ARBA00004123"/>
    </source>
</evidence>
<dbReference type="SUPFAM" id="SSF49879">
    <property type="entry name" value="SMAD/FHA domain"/>
    <property type="match status" value="1"/>
</dbReference>
<gene>
    <name evidence="11" type="primary">LOC113700041</name>
</gene>
<dbReference type="Pfam" id="PF00498">
    <property type="entry name" value="FHA"/>
    <property type="match status" value="1"/>
</dbReference>